<feature type="transmembrane region" description="Helical" evidence="2">
    <location>
        <begin position="160"/>
        <end position="180"/>
    </location>
</feature>
<feature type="transmembrane region" description="Helical" evidence="2">
    <location>
        <begin position="94"/>
        <end position="113"/>
    </location>
</feature>
<dbReference type="EMBL" id="UINC01004869">
    <property type="protein sequence ID" value="SVA17443.1"/>
    <property type="molecule type" value="Genomic_DNA"/>
</dbReference>
<feature type="transmembrane region" description="Helical" evidence="2">
    <location>
        <begin position="57"/>
        <end position="73"/>
    </location>
</feature>
<dbReference type="PROSITE" id="PS00379">
    <property type="entry name" value="CDP_ALCOHOL_P_TRANSF"/>
    <property type="match status" value="1"/>
</dbReference>
<evidence type="ECO:0000313" key="3">
    <source>
        <dbReference type="EMBL" id="SVA17443.1"/>
    </source>
</evidence>
<dbReference type="Pfam" id="PF01066">
    <property type="entry name" value="CDP-OH_P_transf"/>
    <property type="match status" value="1"/>
</dbReference>
<feature type="transmembrane region" description="Helical" evidence="2">
    <location>
        <begin position="26"/>
        <end position="51"/>
    </location>
</feature>
<dbReference type="InterPro" id="IPR048254">
    <property type="entry name" value="CDP_ALCOHOL_P_TRANSF_CS"/>
</dbReference>
<dbReference type="GO" id="GO:0016020">
    <property type="term" value="C:membrane"/>
    <property type="evidence" value="ECO:0007669"/>
    <property type="project" value="InterPro"/>
</dbReference>
<protein>
    <recommendedName>
        <fullName evidence="4">CDP-alcohol phosphatidyltransferase family protein</fullName>
    </recommendedName>
</protein>
<evidence type="ECO:0000256" key="2">
    <source>
        <dbReference type="SAM" id="Phobius"/>
    </source>
</evidence>
<keyword evidence="2" id="KW-1133">Transmembrane helix</keyword>
<name>A0A381TTS4_9ZZZZ</name>
<dbReference type="InterPro" id="IPR000462">
    <property type="entry name" value="CDP-OH_P_trans"/>
</dbReference>
<proteinExistence type="predicted"/>
<accession>A0A381TTS4</accession>
<evidence type="ECO:0000256" key="1">
    <source>
        <dbReference type="ARBA" id="ARBA00022679"/>
    </source>
</evidence>
<organism evidence="3">
    <name type="scientific">marine metagenome</name>
    <dbReference type="NCBI Taxonomy" id="408172"/>
    <lineage>
        <taxon>unclassified sequences</taxon>
        <taxon>metagenomes</taxon>
        <taxon>ecological metagenomes</taxon>
    </lineage>
</organism>
<keyword evidence="1" id="KW-0808">Transferase</keyword>
<feature type="transmembrane region" description="Helical" evidence="2">
    <location>
        <begin position="119"/>
        <end position="140"/>
    </location>
</feature>
<dbReference type="GO" id="GO:0008654">
    <property type="term" value="P:phospholipid biosynthetic process"/>
    <property type="evidence" value="ECO:0007669"/>
    <property type="project" value="InterPro"/>
</dbReference>
<sequence length="201" mass="21644">MPDLQSIRYGLRGSVTKWFERPAVSILVGLKFTPSVATAVGLGIAFIAAYFVYRGEFFVGGVLVLFSSVFDLLDGGIARATGRVSRRGALMDSVFDRVSELTVLIGLAMYYTSGPDANQWGVLLAFVAMSGSLMVSYVRARAEGLGVKGTAGFLTRPERVVVMVVCLLIGYPMASLWILGVGTPLSAAWRFIDAWRSIGTE</sequence>
<evidence type="ECO:0008006" key="4">
    <source>
        <dbReference type="Google" id="ProtNLM"/>
    </source>
</evidence>
<dbReference type="Gene3D" id="1.20.120.1760">
    <property type="match status" value="1"/>
</dbReference>
<reference evidence="3" key="1">
    <citation type="submission" date="2018-05" db="EMBL/GenBank/DDBJ databases">
        <authorList>
            <person name="Lanie J.A."/>
            <person name="Ng W.-L."/>
            <person name="Kazmierczak K.M."/>
            <person name="Andrzejewski T.M."/>
            <person name="Davidsen T.M."/>
            <person name="Wayne K.J."/>
            <person name="Tettelin H."/>
            <person name="Glass J.I."/>
            <person name="Rusch D."/>
            <person name="Podicherti R."/>
            <person name="Tsui H.-C.T."/>
            <person name="Winkler M.E."/>
        </authorList>
    </citation>
    <scope>NUCLEOTIDE SEQUENCE</scope>
</reference>
<keyword evidence="2" id="KW-0472">Membrane</keyword>
<dbReference type="AlphaFoldDB" id="A0A381TTS4"/>
<dbReference type="GO" id="GO:0016780">
    <property type="term" value="F:phosphotransferase activity, for other substituted phosphate groups"/>
    <property type="evidence" value="ECO:0007669"/>
    <property type="project" value="InterPro"/>
</dbReference>
<dbReference type="InterPro" id="IPR043130">
    <property type="entry name" value="CDP-OH_PTrfase_TM_dom"/>
</dbReference>
<keyword evidence="2" id="KW-0812">Transmembrane</keyword>
<gene>
    <name evidence="3" type="ORF">METZ01_LOCUS70297</name>
</gene>